<evidence type="ECO:0000259" key="13">
    <source>
        <dbReference type="PROSITE" id="PS50262"/>
    </source>
</evidence>
<dbReference type="GeneID" id="129339174"/>
<dbReference type="PANTHER" id="PTHR26452">
    <property type="entry name" value="OLFACTORY RECEPTOR"/>
    <property type="match status" value="1"/>
</dbReference>
<name>A0AA97LEY0_EUBMA</name>
<keyword evidence="9" id="KW-0675">Receptor</keyword>
<keyword evidence="4 12" id="KW-0812">Transmembrane</keyword>
<dbReference type="PRINTS" id="PR00237">
    <property type="entry name" value="GPCRRHODOPSN"/>
</dbReference>
<gene>
    <name evidence="15" type="primary">LOC129339174</name>
</gene>
<feature type="transmembrane region" description="Helical" evidence="12">
    <location>
        <begin position="104"/>
        <end position="123"/>
    </location>
</feature>
<keyword evidence="2" id="KW-1003">Cell membrane</keyword>
<keyword evidence="11" id="KW-0807">Transducer</keyword>
<evidence type="ECO:0000256" key="11">
    <source>
        <dbReference type="ARBA" id="ARBA00023224"/>
    </source>
</evidence>
<dbReference type="CDD" id="cd15911">
    <property type="entry name" value="7tmA_OR11A-like"/>
    <property type="match status" value="1"/>
</dbReference>
<feature type="transmembrane region" description="Helical" evidence="12">
    <location>
        <begin position="204"/>
        <end position="224"/>
    </location>
</feature>
<evidence type="ECO:0000313" key="14">
    <source>
        <dbReference type="Proteomes" id="UP001190640"/>
    </source>
</evidence>
<dbReference type="AlphaFoldDB" id="A0AA97LEY0"/>
<keyword evidence="14" id="KW-1185">Reference proteome</keyword>
<evidence type="ECO:0000256" key="10">
    <source>
        <dbReference type="ARBA" id="ARBA00023180"/>
    </source>
</evidence>
<evidence type="ECO:0000256" key="8">
    <source>
        <dbReference type="ARBA" id="ARBA00023136"/>
    </source>
</evidence>
<keyword evidence="3" id="KW-0716">Sensory transduction</keyword>
<keyword evidence="7" id="KW-0297">G-protein coupled receptor</keyword>
<evidence type="ECO:0000313" key="15">
    <source>
        <dbReference type="RefSeq" id="XP_054849752.1"/>
    </source>
</evidence>
<evidence type="ECO:0000256" key="9">
    <source>
        <dbReference type="ARBA" id="ARBA00023170"/>
    </source>
</evidence>
<dbReference type="PROSITE" id="PS50262">
    <property type="entry name" value="G_PROTEIN_RECEP_F1_2"/>
    <property type="match status" value="1"/>
</dbReference>
<dbReference type="InterPro" id="IPR017452">
    <property type="entry name" value="GPCR_Rhodpsn_7TM"/>
</dbReference>
<dbReference type="RefSeq" id="XP_054849752.1">
    <property type="nucleotide sequence ID" value="XM_054993777.1"/>
</dbReference>
<dbReference type="InterPro" id="IPR000725">
    <property type="entry name" value="Olfact_rcpt"/>
</dbReference>
<dbReference type="GO" id="GO:0005886">
    <property type="term" value="C:plasma membrane"/>
    <property type="evidence" value="ECO:0007669"/>
    <property type="project" value="UniProtKB-SubCell"/>
</dbReference>
<evidence type="ECO:0000256" key="7">
    <source>
        <dbReference type="ARBA" id="ARBA00023040"/>
    </source>
</evidence>
<keyword evidence="8 12" id="KW-0472">Membrane</keyword>
<sequence length="312" mass="35437">MANEKWGNQTVIAELNLLGFGNVQHLQIPFFFLFLLIYICTMAGNILIVVLVVSEQQLHTPMYFFLGNLSCLDSFTVCTILPKMLAGCLTGHSTISVWGCITQFYFFASLAAVQCYLLAMMSYDRYLAICKPLHYASLMNSKLCFRLAAGSWINGFIGMSIYILLMSQLIFCGPKDIDHFFCDITPVMKLSCGETKAVELVTTVFSSMFTFPPFTLTMTSYLFIIRNIMRIPSNTGKKRAFSTCSSHLTVVSIFYGTLVIVYVLPRTERLRALNKVFSVFYTLLTPLLNPLIYSLRNREMKEAMRKFLKKCT</sequence>
<evidence type="ECO:0000256" key="4">
    <source>
        <dbReference type="ARBA" id="ARBA00022692"/>
    </source>
</evidence>
<dbReference type="InterPro" id="IPR050516">
    <property type="entry name" value="Olfactory_GPCR"/>
</dbReference>
<feature type="transmembrane region" description="Helical" evidence="12">
    <location>
        <begin position="245"/>
        <end position="264"/>
    </location>
</feature>
<evidence type="ECO:0000256" key="12">
    <source>
        <dbReference type="SAM" id="Phobius"/>
    </source>
</evidence>
<dbReference type="FunFam" id="1.20.1070.10:FF:000010">
    <property type="entry name" value="Olfactory receptor"/>
    <property type="match status" value="1"/>
</dbReference>
<comment type="subcellular location">
    <subcellularLocation>
        <location evidence="1">Cell membrane</location>
        <topology evidence="1">Multi-pass membrane protein</topology>
    </subcellularLocation>
</comment>
<dbReference type="Gene3D" id="1.20.1070.10">
    <property type="entry name" value="Rhodopsin 7-helix transmembrane proteins"/>
    <property type="match status" value="1"/>
</dbReference>
<dbReference type="InterPro" id="IPR000276">
    <property type="entry name" value="GPCR_Rhodpsn"/>
</dbReference>
<dbReference type="Pfam" id="PF13853">
    <property type="entry name" value="7tm_4"/>
    <property type="match status" value="1"/>
</dbReference>
<dbReference type="KEGG" id="emc:129339174"/>
<organism evidence="14 15">
    <name type="scientific">Eublepharis macularius</name>
    <name type="common">Leopard gecko</name>
    <name type="synonym">Cyrtodactylus macularius</name>
    <dbReference type="NCBI Taxonomy" id="481883"/>
    <lineage>
        <taxon>Eukaryota</taxon>
        <taxon>Metazoa</taxon>
        <taxon>Chordata</taxon>
        <taxon>Craniata</taxon>
        <taxon>Vertebrata</taxon>
        <taxon>Euteleostomi</taxon>
        <taxon>Lepidosauria</taxon>
        <taxon>Squamata</taxon>
        <taxon>Bifurcata</taxon>
        <taxon>Gekkota</taxon>
        <taxon>Eublepharidae</taxon>
        <taxon>Eublepharinae</taxon>
        <taxon>Eublepharis</taxon>
    </lineage>
</organism>
<keyword evidence="6 12" id="KW-1133">Transmembrane helix</keyword>
<accession>A0AA97LEY0</accession>
<feature type="transmembrane region" description="Helical" evidence="12">
    <location>
        <begin position="65"/>
        <end position="84"/>
    </location>
</feature>
<dbReference type="PRINTS" id="PR00245">
    <property type="entry name" value="OLFACTORYR"/>
</dbReference>
<dbReference type="SUPFAM" id="SSF81321">
    <property type="entry name" value="Family A G protein-coupled receptor-like"/>
    <property type="match status" value="1"/>
</dbReference>
<dbReference type="GO" id="GO:0004930">
    <property type="term" value="F:G protein-coupled receptor activity"/>
    <property type="evidence" value="ECO:0007669"/>
    <property type="project" value="UniProtKB-KW"/>
</dbReference>
<proteinExistence type="predicted"/>
<evidence type="ECO:0000256" key="3">
    <source>
        <dbReference type="ARBA" id="ARBA00022606"/>
    </source>
</evidence>
<feature type="transmembrane region" description="Helical" evidence="12">
    <location>
        <begin position="30"/>
        <end position="53"/>
    </location>
</feature>
<evidence type="ECO:0000256" key="5">
    <source>
        <dbReference type="ARBA" id="ARBA00022725"/>
    </source>
</evidence>
<evidence type="ECO:0000256" key="6">
    <source>
        <dbReference type="ARBA" id="ARBA00022989"/>
    </source>
</evidence>
<dbReference type="GO" id="GO:0004984">
    <property type="term" value="F:olfactory receptor activity"/>
    <property type="evidence" value="ECO:0007669"/>
    <property type="project" value="InterPro"/>
</dbReference>
<evidence type="ECO:0000256" key="1">
    <source>
        <dbReference type="ARBA" id="ARBA00004651"/>
    </source>
</evidence>
<feature type="transmembrane region" description="Helical" evidence="12">
    <location>
        <begin position="143"/>
        <end position="165"/>
    </location>
</feature>
<feature type="domain" description="G-protein coupled receptors family 1 profile" evidence="13">
    <location>
        <begin position="44"/>
        <end position="293"/>
    </location>
</feature>
<reference evidence="15" key="1">
    <citation type="submission" date="2025-08" db="UniProtKB">
        <authorList>
            <consortium name="RefSeq"/>
        </authorList>
    </citation>
    <scope>IDENTIFICATION</scope>
    <source>
        <tissue evidence="15">Blood</tissue>
    </source>
</reference>
<evidence type="ECO:0000256" key="2">
    <source>
        <dbReference type="ARBA" id="ARBA00022475"/>
    </source>
</evidence>
<dbReference type="Proteomes" id="UP001190640">
    <property type="component" value="Chromosome 12"/>
</dbReference>
<feature type="transmembrane region" description="Helical" evidence="12">
    <location>
        <begin position="276"/>
        <end position="295"/>
    </location>
</feature>
<keyword evidence="10" id="KW-0325">Glycoprotein</keyword>
<protein>
    <submittedName>
        <fullName evidence="15">Olfactory receptor 11A1-like</fullName>
    </submittedName>
</protein>
<keyword evidence="5" id="KW-0552">Olfaction</keyword>